<gene>
    <name evidence="2" type="ORF">Tci_300606</name>
</gene>
<dbReference type="AlphaFoldDB" id="A0A699H2B7"/>
<organism evidence="2">
    <name type="scientific">Tanacetum cinerariifolium</name>
    <name type="common">Dalmatian daisy</name>
    <name type="synonym">Chrysanthemum cinerariifolium</name>
    <dbReference type="NCBI Taxonomy" id="118510"/>
    <lineage>
        <taxon>Eukaryota</taxon>
        <taxon>Viridiplantae</taxon>
        <taxon>Streptophyta</taxon>
        <taxon>Embryophyta</taxon>
        <taxon>Tracheophyta</taxon>
        <taxon>Spermatophyta</taxon>
        <taxon>Magnoliopsida</taxon>
        <taxon>eudicotyledons</taxon>
        <taxon>Gunneridae</taxon>
        <taxon>Pentapetalae</taxon>
        <taxon>asterids</taxon>
        <taxon>campanulids</taxon>
        <taxon>Asterales</taxon>
        <taxon>Asteraceae</taxon>
        <taxon>Asteroideae</taxon>
        <taxon>Anthemideae</taxon>
        <taxon>Anthemidinae</taxon>
        <taxon>Tanacetum</taxon>
    </lineage>
</organism>
<dbReference type="EMBL" id="BKCJ010099574">
    <property type="protein sequence ID" value="GEX28631.1"/>
    <property type="molecule type" value="Genomic_DNA"/>
</dbReference>
<comment type="caution">
    <text evidence="2">The sequence shown here is derived from an EMBL/GenBank/DDBJ whole genome shotgun (WGS) entry which is preliminary data.</text>
</comment>
<reference evidence="2" key="1">
    <citation type="journal article" date="2019" name="Sci. Rep.">
        <title>Draft genome of Tanacetum cinerariifolium, the natural source of mosquito coil.</title>
        <authorList>
            <person name="Yamashiro T."/>
            <person name="Shiraishi A."/>
            <person name="Satake H."/>
            <person name="Nakayama K."/>
        </authorList>
    </citation>
    <scope>NUCLEOTIDE SEQUENCE</scope>
</reference>
<sequence>MADLTFPDRLAASLDHAPVLPDHLPRAPEPEPDMDIDEEDPEEDQVMDFEVDDKVEEWEDDEDRLIAPVTPPTVAAPVV</sequence>
<proteinExistence type="predicted"/>
<feature type="region of interest" description="Disordered" evidence="1">
    <location>
        <begin position="58"/>
        <end position="79"/>
    </location>
</feature>
<feature type="compositionally biased region" description="Acidic residues" evidence="1">
    <location>
        <begin position="30"/>
        <end position="45"/>
    </location>
</feature>
<evidence type="ECO:0000256" key="1">
    <source>
        <dbReference type="SAM" id="MobiDB-lite"/>
    </source>
</evidence>
<evidence type="ECO:0000313" key="2">
    <source>
        <dbReference type="EMBL" id="GEX28631.1"/>
    </source>
</evidence>
<accession>A0A699H2B7</accession>
<feature type="region of interest" description="Disordered" evidence="1">
    <location>
        <begin position="12"/>
        <end position="45"/>
    </location>
</feature>
<protein>
    <submittedName>
        <fullName evidence="2">Uncharacterized protein</fullName>
    </submittedName>
</protein>
<name>A0A699H2B7_TANCI</name>